<dbReference type="Pfam" id="PF04115">
    <property type="entry name" value="Ureidogly_lyase"/>
    <property type="match status" value="1"/>
</dbReference>
<dbReference type="Pfam" id="PF03561">
    <property type="entry name" value="Allantoicase"/>
    <property type="match status" value="2"/>
</dbReference>
<dbReference type="InterPro" id="IPR007247">
    <property type="entry name" value="Ureidogly_lyase"/>
</dbReference>
<evidence type="ECO:0000313" key="8">
    <source>
        <dbReference type="Proteomes" id="UP000807716"/>
    </source>
</evidence>
<organism evidence="7 8">
    <name type="scientific">Actinomortierella ambigua</name>
    <dbReference type="NCBI Taxonomy" id="1343610"/>
    <lineage>
        <taxon>Eukaryota</taxon>
        <taxon>Fungi</taxon>
        <taxon>Fungi incertae sedis</taxon>
        <taxon>Mucoromycota</taxon>
        <taxon>Mortierellomycotina</taxon>
        <taxon>Mortierellomycetes</taxon>
        <taxon>Mortierellales</taxon>
        <taxon>Mortierellaceae</taxon>
        <taxon>Actinomortierella</taxon>
    </lineage>
</organism>
<dbReference type="EMBL" id="JAAAJB010000094">
    <property type="protein sequence ID" value="KAG0266418.1"/>
    <property type="molecule type" value="Genomic_DNA"/>
</dbReference>
<keyword evidence="8" id="KW-1185">Reference proteome</keyword>
<dbReference type="NCBIfam" id="TIGR02961">
    <property type="entry name" value="allantoicase"/>
    <property type="match status" value="1"/>
</dbReference>
<accession>A0A9P6UAM3</accession>
<comment type="subunit">
    <text evidence="2">Homodimer.</text>
</comment>
<feature type="domain" description="Allantoicase" evidence="6">
    <location>
        <begin position="215"/>
        <end position="350"/>
    </location>
</feature>
<dbReference type="InterPro" id="IPR024060">
    <property type="entry name" value="Ureidoglycolate_lyase_dom_sf"/>
</dbReference>
<comment type="caution">
    <text evidence="7">The sequence shown here is derived from an EMBL/GenBank/DDBJ whole genome shotgun (WGS) entry which is preliminary data.</text>
</comment>
<dbReference type="InterPro" id="IPR011051">
    <property type="entry name" value="RmlC_Cupin_sf"/>
</dbReference>
<dbReference type="AlphaFoldDB" id="A0A9P6UAM3"/>
<dbReference type="GO" id="GO:0000256">
    <property type="term" value="P:allantoin catabolic process"/>
    <property type="evidence" value="ECO:0007669"/>
    <property type="project" value="InterPro"/>
</dbReference>
<dbReference type="Gene3D" id="2.60.120.260">
    <property type="entry name" value="Galactose-binding domain-like"/>
    <property type="match status" value="2"/>
</dbReference>
<dbReference type="GO" id="GO:0004848">
    <property type="term" value="F:ureidoglycolate hydrolase activity"/>
    <property type="evidence" value="ECO:0007669"/>
    <property type="project" value="InterPro"/>
</dbReference>
<evidence type="ECO:0000256" key="5">
    <source>
        <dbReference type="ARBA" id="ARBA00047684"/>
    </source>
</evidence>
<gene>
    <name evidence="7" type="primary">DAL2_4</name>
    <name evidence="7" type="ORF">DFQ27_009794</name>
</gene>
<keyword evidence="4" id="KW-0456">Lyase</keyword>
<feature type="domain" description="Allantoicase" evidence="6">
    <location>
        <begin position="31"/>
        <end position="195"/>
    </location>
</feature>
<dbReference type="GO" id="GO:0050385">
    <property type="term" value="F:ureidoglycolate lyase activity"/>
    <property type="evidence" value="ECO:0007669"/>
    <property type="project" value="UniProtKB-EC"/>
</dbReference>
<comment type="similarity">
    <text evidence="1">Belongs to the allantoicase family.</text>
</comment>
<evidence type="ECO:0000256" key="4">
    <source>
        <dbReference type="ARBA" id="ARBA00023239"/>
    </source>
</evidence>
<dbReference type="Proteomes" id="UP000807716">
    <property type="component" value="Unassembled WGS sequence"/>
</dbReference>
<protein>
    <submittedName>
        <fullName evidence="7">Allantoicase</fullName>
    </submittedName>
</protein>
<dbReference type="Gene3D" id="2.60.120.480">
    <property type="entry name" value="Ureidoglycolate hydrolase"/>
    <property type="match status" value="1"/>
</dbReference>
<keyword evidence="3" id="KW-0659">Purine metabolism</keyword>
<evidence type="ECO:0000259" key="6">
    <source>
        <dbReference type="Pfam" id="PF03561"/>
    </source>
</evidence>
<proteinExistence type="inferred from homology"/>
<dbReference type="InterPro" id="IPR008979">
    <property type="entry name" value="Galactose-bd-like_sf"/>
</dbReference>
<dbReference type="SUPFAM" id="SSF49785">
    <property type="entry name" value="Galactose-binding domain-like"/>
    <property type="match status" value="2"/>
</dbReference>
<comment type="catalytic activity">
    <reaction evidence="5">
        <text>(S)-ureidoglycolate = urea + glyoxylate</text>
        <dbReference type="Rhea" id="RHEA:11304"/>
        <dbReference type="ChEBI" id="CHEBI:16199"/>
        <dbReference type="ChEBI" id="CHEBI:36655"/>
        <dbReference type="ChEBI" id="CHEBI:57296"/>
        <dbReference type="EC" id="4.3.2.3"/>
    </reaction>
</comment>
<dbReference type="InterPro" id="IPR005164">
    <property type="entry name" value="Allantoicase"/>
</dbReference>
<evidence type="ECO:0000256" key="3">
    <source>
        <dbReference type="ARBA" id="ARBA00022631"/>
    </source>
</evidence>
<dbReference type="GO" id="GO:0006144">
    <property type="term" value="P:purine nucleobase metabolic process"/>
    <property type="evidence" value="ECO:0007669"/>
    <property type="project" value="UniProtKB-KW"/>
</dbReference>
<dbReference type="OrthoDB" id="10266039at2759"/>
<reference evidence="7" key="1">
    <citation type="journal article" date="2020" name="Fungal Divers.">
        <title>Resolving the Mortierellaceae phylogeny through synthesis of multi-gene phylogenetics and phylogenomics.</title>
        <authorList>
            <person name="Vandepol N."/>
            <person name="Liber J."/>
            <person name="Desiro A."/>
            <person name="Na H."/>
            <person name="Kennedy M."/>
            <person name="Barry K."/>
            <person name="Grigoriev I.V."/>
            <person name="Miller A.N."/>
            <person name="O'Donnell K."/>
            <person name="Stajich J.E."/>
            <person name="Bonito G."/>
        </authorList>
    </citation>
    <scope>NUCLEOTIDE SEQUENCE</scope>
    <source>
        <strain evidence="7">BC1065</strain>
    </source>
</reference>
<dbReference type="PANTHER" id="PTHR12045">
    <property type="entry name" value="ALLANTOICASE"/>
    <property type="match status" value="1"/>
</dbReference>
<name>A0A9P6UAM3_9FUNG</name>
<evidence type="ECO:0000256" key="2">
    <source>
        <dbReference type="ARBA" id="ARBA00011738"/>
    </source>
</evidence>
<dbReference type="GO" id="GO:0004037">
    <property type="term" value="F:allantoicase activity"/>
    <property type="evidence" value="ECO:0007669"/>
    <property type="project" value="InterPro"/>
</dbReference>
<dbReference type="SUPFAM" id="SSF51182">
    <property type="entry name" value="RmlC-like cupins"/>
    <property type="match status" value="1"/>
</dbReference>
<evidence type="ECO:0000313" key="7">
    <source>
        <dbReference type="EMBL" id="KAG0266418.1"/>
    </source>
</evidence>
<dbReference type="PANTHER" id="PTHR12045:SF3">
    <property type="entry name" value="INACTIVE ALLANTOICASE-RELATED"/>
    <property type="match status" value="1"/>
</dbReference>
<evidence type="ECO:0000256" key="1">
    <source>
        <dbReference type="ARBA" id="ARBA00009242"/>
    </source>
</evidence>
<dbReference type="CDD" id="cd20298">
    <property type="entry name" value="cupin_UAH"/>
    <property type="match status" value="1"/>
</dbReference>
<dbReference type="InterPro" id="IPR015908">
    <property type="entry name" value="Allantoicase_dom"/>
</dbReference>
<sequence>MSPTIGYTTVEAAKIDDTFRDYIDLAVATRGGQVLFQTDEWFAEAKNLVTAAAPVSRPGVFTANGAWYDGWETRRHNPKDDWCVIQLGYPGTIAGFEVDTAYFTGNHAPQVAVEGLFLEESAAKLLSSSPFAVSASLWEALAWEDLLPAVALTPSARHGFLLSQTEATTTKAYTHVRFRMIPDGGVARLRVYGSVAKKVPLDKQEVFDLAAVGAGGVVEAFSDAHYGHPSNMLLPGRGKDMSDGWETKRSRSPGHLDWCTIKLGVAGHASLIEVDTAHYKGNPPKAVTIEGFSESDPTTAIPLIQNEAVQPHRQHFFQLPEAISQQKIASIKVTMIPDGGIKRVRVFGAQAWPAHPLSPSVGGQRQLLPDEETWQLLHVTPVPITNENFERWGQVVRLPDADPNAVQVNQGTAQKFSHLAKIVNTRSAEAVEKHGLKPAEANVAIFKCYKPVETAMFGIRLLERHPYSSQMFLPMGGDGNGSYVVVCAENGEDDKPILATMQAFRCDNTLGINYRPNVWHHPMIVIEKPVQFMTFTHESGVALEDCEEYWFTKESGKEGGSAAMILLK</sequence>
<dbReference type="HAMAP" id="MF_00813">
    <property type="entry name" value="Allantoicase"/>
    <property type="match status" value="1"/>
</dbReference>
<dbReference type="InterPro" id="IPR047233">
    <property type="entry name" value="UAH_cupin"/>
</dbReference>